<feature type="transmembrane region" description="Helical" evidence="7">
    <location>
        <begin position="180"/>
        <end position="199"/>
    </location>
</feature>
<evidence type="ECO:0000256" key="3">
    <source>
        <dbReference type="ARBA" id="ARBA00022723"/>
    </source>
</evidence>
<feature type="transmembrane region" description="Helical" evidence="7">
    <location>
        <begin position="383"/>
        <end position="401"/>
    </location>
</feature>
<dbReference type="EMBL" id="PYMJ01000007">
    <property type="protein sequence ID" value="PSU49247.1"/>
    <property type="molecule type" value="Genomic_DNA"/>
</dbReference>
<dbReference type="OrthoDB" id="9806398at2"/>
<keyword evidence="6 7" id="KW-0472">Membrane</keyword>
<accession>A0A2T3JJT0</accession>
<feature type="transmembrane region" description="Helical" evidence="7">
    <location>
        <begin position="68"/>
        <end position="88"/>
    </location>
</feature>
<keyword evidence="7" id="KW-0812">Transmembrane</keyword>
<organism evidence="9 10">
    <name type="scientific">Photobacterium frigidiphilum</name>
    <dbReference type="NCBI Taxonomy" id="264736"/>
    <lineage>
        <taxon>Bacteria</taxon>
        <taxon>Pseudomonadati</taxon>
        <taxon>Pseudomonadota</taxon>
        <taxon>Gammaproteobacteria</taxon>
        <taxon>Vibrionales</taxon>
        <taxon>Vibrionaceae</taxon>
        <taxon>Photobacterium</taxon>
    </lineage>
</organism>
<evidence type="ECO:0000256" key="6">
    <source>
        <dbReference type="ARBA" id="ARBA00023136"/>
    </source>
</evidence>
<keyword evidence="2" id="KW-1003">Cell membrane</keyword>
<keyword evidence="5" id="KW-0411">Iron-sulfur</keyword>
<evidence type="ECO:0000313" key="9">
    <source>
        <dbReference type="EMBL" id="PSU49247.1"/>
    </source>
</evidence>
<dbReference type="InterPro" id="IPR017900">
    <property type="entry name" value="4Fe4S_Fe_S_CS"/>
</dbReference>
<comment type="subcellular location">
    <subcellularLocation>
        <location evidence="1">Cell membrane</location>
    </subcellularLocation>
</comment>
<dbReference type="PANTHER" id="PTHR30224">
    <property type="entry name" value="ELECTRON TRANSPORT PROTEIN"/>
    <property type="match status" value="1"/>
</dbReference>
<comment type="caution">
    <text evidence="9">The sequence shown here is derived from an EMBL/GenBank/DDBJ whole genome shotgun (WGS) entry which is preliminary data.</text>
</comment>
<name>A0A2T3JJT0_9GAMM</name>
<feature type="domain" description="4Fe-4S ferredoxin-type" evidence="8">
    <location>
        <begin position="259"/>
        <end position="287"/>
    </location>
</feature>
<dbReference type="PROSITE" id="PS00198">
    <property type="entry name" value="4FE4S_FER_1"/>
    <property type="match status" value="1"/>
</dbReference>
<protein>
    <recommendedName>
        <fullName evidence="8">4Fe-4S ferredoxin-type domain-containing protein</fullName>
    </recommendedName>
</protein>
<dbReference type="SUPFAM" id="SSF54862">
    <property type="entry name" value="4Fe-4S ferredoxins"/>
    <property type="match status" value="1"/>
</dbReference>
<feature type="transmembrane region" description="Helical" evidence="7">
    <location>
        <begin position="447"/>
        <end position="467"/>
    </location>
</feature>
<dbReference type="InterPro" id="IPR052378">
    <property type="entry name" value="NosR_regulator"/>
</dbReference>
<dbReference type="GO" id="GO:0051536">
    <property type="term" value="F:iron-sulfur cluster binding"/>
    <property type="evidence" value="ECO:0007669"/>
    <property type="project" value="UniProtKB-KW"/>
</dbReference>
<feature type="transmembrane region" description="Helical" evidence="7">
    <location>
        <begin position="151"/>
        <end position="168"/>
    </location>
</feature>
<keyword evidence="3" id="KW-0479">Metal-binding</keyword>
<dbReference type="GO" id="GO:0046872">
    <property type="term" value="F:metal ion binding"/>
    <property type="evidence" value="ECO:0007669"/>
    <property type="project" value="UniProtKB-KW"/>
</dbReference>
<dbReference type="Pfam" id="PF12801">
    <property type="entry name" value="Fer4_5"/>
    <property type="match status" value="2"/>
</dbReference>
<reference evidence="9 10" key="1">
    <citation type="submission" date="2018-01" db="EMBL/GenBank/DDBJ databases">
        <title>Whole genome sequencing of Histamine producing bacteria.</title>
        <authorList>
            <person name="Butler K."/>
        </authorList>
    </citation>
    <scope>NUCLEOTIDE SEQUENCE [LARGE SCALE GENOMIC DNA]</scope>
    <source>
        <strain evidence="9 10">JCM 12947</strain>
    </source>
</reference>
<feature type="transmembrane region" description="Helical" evidence="7">
    <location>
        <begin position="342"/>
        <end position="363"/>
    </location>
</feature>
<dbReference type="RefSeq" id="WP_107242518.1">
    <property type="nucleotide sequence ID" value="NZ_PYMJ01000007.1"/>
</dbReference>
<dbReference type="AlphaFoldDB" id="A0A2T3JJT0"/>
<evidence type="ECO:0000256" key="4">
    <source>
        <dbReference type="ARBA" id="ARBA00023004"/>
    </source>
</evidence>
<dbReference type="PANTHER" id="PTHR30224:SF4">
    <property type="entry name" value="ELECTRON TRANSPORT PROTEIN YCCM-RELATED"/>
    <property type="match status" value="1"/>
</dbReference>
<sequence length="508" mass="56589">MIMTHPGLPIELAIIIGISMLLLGLWALKSKAPSHATTASTSLAHIPIVGTFFKYVSQHTWPLLMLKMVFSLLFVLIVVAGLWGTPIVERNLATTLTWNFWWAGIIIAILFSGSAWCAICPWDNIASWLVNHKLWHRSNSNSRLQLRVPNVLRNIWPASLLFIGFTWLELGVGIVASPYATALLALAMVILATTALALFEGKAFCRYMCPVGRTVGAYSQLAPVALRPINSDTCRSCKTLECYHGSEKIAPCPTQQIMGRLQENTYCTSCGNCTQSCPSHNISWQLRSPSSEAINDARPHTDEAFFMLILLALTIFHGLTMLDNWQIYISQIAQNINDSGQLLLSFTIGLIACLLLPILLYGVSIWLTSKLCDETARISFKKLFSGFAFVSLPLAFSYHIAHNLNHFIRESSNWTELLSNPLGIDTQPLSMMEKHIRHMAMMIPEDMLFALQGLLMAAGFFIAVQVIRHRGSHLFAARGIQLLPMLLFAALISGINLWMLVQPMTMRM</sequence>
<keyword evidence="4" id="KW-0408">Iron</keyword>
<evidence type="ECO:0000256" key="1">
    <source>
        <dbReference type="ARBA" id="ARBA00004236"/>
    </source>
</evidence>
<dbReference type="Proteomes" id="UP000240987">
    <property type="component" value="Unassembled WGS sequence"/>
</dbReference>
<evidence type="ECO:0000256" key="7">
    <source>
        <dbReference type="SAM" id="Phobius"/>
    </source>
</evidence>
<evidence type="ECO:0000313" key="10">
    <source>
        <dbReference type="Proteomes" id="UP000240987"/>
    </source>
</evidence>
<feature type="transmembrane region" description="Helical" evidence="7">
    <location>
        <begin position="479"/>
        <end position="501"/>
    </location>
</feature>
<evidence type="ECO:0000256" key="2">
    <source>
        <dbReference type="ARBA" id="ARBA00022475"/>
    </source>
</evidence>
<dbReference type="InterPro" id="IPR017896">
    <property type="entry name" value="4Fe4S_Fe-S-bd"/>
</dbReference>
<proteinExistence type="predicted"/>
<dbReference type="PROSITE" id="PS51379">
    <property type="entry name" value="4FE4S_FER_2"/>
    <property type="match status" value="1"/>
</dbReference>
<feature type="transmembrane region" description="Helical" evidence="7">
    <location>
        <begin position="12"/>
        <end position="28"/>
    </location>
</feature>
<keyword evidence="10" id="KW-1185">Reference proteome</keyword>
<evidence type="ECO:0000256" key="5">
    <source>
        <dbReference type="ARBA" id="ARBA00023014"/>
    </source>
</evidence>
<gene>
    <name evidence="9" type="ORF">C9J12_09710</name>
</gene>
<evidence type="ECO:0000259" key="8">
    <source>
        <dbReference type="PROSITE" id="PS51379"/>
    </source>
</evidence>
<dbReference type="GO" id="GO:0005886">
    <property type="term" value="C:plasma membrane"/>
    <property type="evidence" value="ECO:0007669"/>
    <property type="project" value="UniProtKB-SubCell"/>
</dbReference>
<keyword evidence="7" id="KW-1133">Transmembrane helix</keyword>
<feature type="transmembrane region" description="Helical" evidence="7">
    <location>
        <begin position="304"/>
        <end position="322"/>
    </location>
</feature>
<feature type="transmembrane region" description="Helical" evidence="7">
    <location>
        <begin position="100"/>
        <end position="130"/>
    </location>
</feature>